<dbReference type="PROSITE" id="PS50097">
    <property type="entry name" value="BTB"/>
    <property type="match status" value="1"/>
</dbReference>
<sequence>MIPPEAVVDSDPPRVHRTHEIVTILVGESKQKFVADENLLCAASKFFRAALDKKWDKGQVKTVELGEETIAVFNVFIDWLNSGHFDTTTWSGPRTGIEWHPDDFWLKVYSFADRLIIPGLQLQALKQITSIFNSLLPTIPSVDCIQASFQQDGLKIIQEHLIGHVVYWMPKSEQPDIWVGLFSVHPDFTLGVASNVVAAAVREIDYTHPSDEEGFAAKQGLNVAELAGEARIADEKLDQDKMSKVLGLAQIKDKNKDASFGLHHLPVDPYAYWSAPGVAPRRKR</sequence>
<comment type="caution">
    <text evidence="2">The sequence shown here is derived from an EMBL/GenBank/DDBJ whole genome shotgun (WGS) entry which is preliminary data.</text>
</comment>
<protein>
    <recommendedName>
        <fullName evidence="1">BTB domain-containing protein</fullName>
    </recommendedName>
</protein>
<dbReference type="SUPFAM" id="SSF54695">
    <property type="entry name" value="POZ domain"/>
    <property type="match status" value="1"/>
</dbReference>
<dbReference type="InterPro" id="IPR000210">
    <property type="entry name" value="BTB/POZ_dom"/>
</dbReference>
<gene>
    <name evidence="2" type="ORF">EDD36DRAFT_143579</name>
</gene>
<dbReference type="InterPro" id="IPR011333">
    <property type="entry name" value="SKP1/BTB/POZ_sf"/>
</dbReference>
<evidence type="ECO:0000259" key="1">
    <source>
        <dbReference type="PROSITE" id="PS50097"/>
    </source>
</evidence>
<dbReference type="Gene3D" id="3.30.710.10">
    <property type="entry name" value="Potassium Channel Kv1.1, Chain A"/>
    <property type="match status" value="1"/>
</dbReference>
<organism evidence="2 3">
    <name type="scientific">Exophiala viscosa</name>
    <dbReference type="NCBI Taxonomy" id="2486360"/>
    <lineage>
        <taxon>Eukaryota</taxon>
        <taxon>Fungi</taxon>
        <taxon>Dikarya</taxon>
        <taxon>Ascomycota</taxon>
        <taxon>Pezizomycotina</taxon>
        <taxon>Eurotiomycetes</taxon>
        <taxon>Chaetothyriomycetidae</taxon>
        <taxon>Chaetothyriales</taxon>
        <taxon>Herpotrichiellaceae</taxon>
        <taxon>Exophiala</taxon>
    </lineage>
</organism>
<keyword evidence="3" id="KW-1185">Reference proteome</keyword>
<dbReference type="EMBL" id="MU404351">
    <property type="protein sequence ID" value="KAI1616703.1"/>
    <property type="molecule type" value="Genomic_DNA"/>
</dbReference>
<dbReference type="Proteomes" id="UP001203852">
    <property type="component" value="Unassembled WGS sequence"/>
</dbReference>
<dbReference type="AlphaFoldDB" id="A0AAN6IGJ1"/>
<dbReference type="PANTHER" id="PTHR47843:SF2">
    <property type="entry name" value="BTB DOMAIN-CONTAINING PROTEIN"/>
    <property type="match status" value="1"/>
</dbReference>
<accession>A0AAN6IGJ1</accession>
<dbReference type="PANTHER" id="PTHR47843">
    <property type="entry name" value="BTB DOMAIN-CONTAINING PROTEIN-RELATED"/>
    <property type="match status" value="1"/>
</dbReference>
<name>A0AAN6IGJ1_9EURO</name>
<dbReference type="CDD" id="cd18186">
    <property type="entry name" value="BTB_POZ_ZBTB_KLHL-like"/>
    <property type="match status" value="1"/>
</dbReference>
<evidence type="ECO:0000313" key="3">
    <source>
        <dbReference type="Proteomes" id="UP001203852"/>
    </source>
</evidence>
<proteinExistence type="predicted"/>
<feature type="domain" description="BTB" evidence="1">
    <location>
        <begin position="20"/>
        <end position="89"/>
    </location>
</feature>
<evidence type="ECO:0000313" key="2">
    <source>
        <dbReference type="EMBL" id="KAI1616703.1"/>
    </source>
</evidence>
<reference evidence="2" key="1">
    <citation type="journal article" date="2022" name="bioRxiv">
        <title>Deciphering the potential niche of two novel black yeast fungi from a biological soil crust based on their genomes, phenotypes, and melanin regulation.</title>
        <authorList>
            <consortium name="DOE Joint Genome Institute"/>
            <person name="Carr E.C."/>
            <person name="Barton Q."/>
            <person name="Grambo S."/>
            <person name="Sullivan M."/>
            <person name="Renfro C.M."/>
            <person name="Kuo A."/>
            <person name="Pangilinan J."/>
            <person name="Lipzen A."/>
            <person name="Keymanesh K."/>
            <person name="Savage E."/>
            <person name="Barry K."/>
            <person name="Grigoriev I.V."/>
            <person name="Riekhof W.R."/>
            <person name="Harris S.S."/>
        </authorList>
    </citation>
    <scope>NUCLEOTIDE SEQUENCE</scope>
    <source>
        <strain evidence="2">JF 03-4F</strain>
    </source>
</reference>
<dbReference type="Pfam" id="PF00651">
    <property type="entry name" value="BTB"/>
    <property type="match status" value="1"/>
</dbReference>